<protein>
    <submittedName>
        <fullName evidence="1">Uncharacterized protein</fullName>
    </submittedName>
</protein>
<dbReference type="Proteomes" id="UP000294360">
    <property type="component" value="Chromosome"/>
</dbReference>
<accession>A0A4U8Z0Q5</accession>
<dbReference type="KEGG" id="mtun:MTUNDRAET4_1836"/>
<reference evidence="1 2" key="1">
    <citation type="submission" date="2019-03" db="EMBL/GenBank/DDBJ databases">
        <authorList>
            <person name="Kox A.R. M."/>
        </authorList>
    </citation>
    <scope>NUCLEOTIDE SEQUENCE [LARGE SCALE GENOMIC DNA]</scope>
    <source>
        <strain evidence="1">MTUNDRAET4 annotated genome</strain>
    </source>
</reference>
<dbReference type="EMBL" id="LR536450">
    <property type="protein sequence ID" value="VFU08729.1"/>
    <property type="molecule type" value="Genomic_DNA"/>
</dbReference>
<sequence>MRNTLQLFLRLRQYHPLRRPLGLSARAPALNDIISAPYVLGLTLDPVQNLCPSLNVKP</sequence>
<evidence type="ECO:0000313" key="2">
    <source>
        <dbReference type="Proteomes" id="UP000294360"/>
    </source>
</evidence>
<proteinExistence type="predicted"/>
<name>A0A4U8Z0Q5_METTU</name>
<organism evidence="1 2">
    <name type="scientific">Methylocella tundrae</name>
    <dbReference type="NCBI Taxonomy" id="227605"/>
    <lineage>
        <taxon>Bacteria</taxon>
        <taxon>Pseudomonadati</taxon>
        <taxon>Pseudomonadota</taxon>
        <taxon>Alphaproteobacteria</taxon>
        <taxon>Hyphomicrobiales</taxon>
        <taxon>Beijerinckiaceae</taxon>
        <taxon>Methylocella</taxon>
    </lineage>
</organism>
<dbReference type="AlphaFoldDB" id="A0A4U8Z0Q5"/>
<evidence type="ECO:0000313" key="1">
    <source>
        <dbReference type="EMBL" id="VFU08729.1"/>
    </source>
</evidence>
<gene>
    <name evidence="1" type="ORF">MTUNDRAET4_1836</name>
</gene>